<dbReference type="STRING" id="1210089.GCA_001613165_01624"/>
<dbReference type="InterPro" id="IPR012914">
    <property type="entry name" value="PucR_dom"/>
</dbReference>
<evidence type="ECO:0000259" key="2">
    <source>
        <dbReference type="Pfam" id="PF07905"/>
    </source>
</evidence>
<feature type="domain" description="CdaR GGDEF-like" evidence="4">
    <location>
        <begin position="275"/>
        <end position="387"/>
    </location>
</feature>
<dbReference type="InterPro" id="IPR025736">
    <property type="entry name" value="PucR_C-HTH_dom"/>
</dbReference>
<comment type="similarity">
    <text evidence="1">Belongs to the CdaR family.</text>
</comment>
<proteinExistence type="inferred from homology"/>
<dbReference type="InterPro" id="IPR042070">
    <property type="entry name" value="PucR_C-HTH_sf"/>
</dbReference>
<dbReference type="EMBL" id="QQAZ01000002">
    <property type="protein sequence ID" value="RDI54047.1"/>
    <property type="molecule type" value="Genomic_DNA"/>
</dbReference>
<evidence type="ECO:0000259" key="4">
    <source>
        <dbReference type="Pfam" id="PF17853"/>
    </source>
</evidence>
<dbReference type="PANTHER" id="PTHR33744">
    <property type="entry name" value="CARBOHYDRATE DIACID REGULATOR"/>
    <property type="match status" value="1"/>
</dbReference>
<feature type="domain" description="PucR C-terminal helix-turn-helix" evidence="3">
    <location>
        <begin position="440"/>
        <end position="497"/>
    </location>
</feature>
<protein>
    <submittedName>
        <fullName evidence="5">Sugar diacid utilization regulator</fullName>
    </submittedName>
</protein>
<dbReference type="Pfam" id="PF17853">
    <property type="entry name" value="GGDEF_2"/>
    <property type="match status" value="1"/>
</dbReference>
<evidence type="ECO:0000313" key="6">
    <source>
        <dbReference type="Proteomes" id="UP000255355"/>
    </source>
</evidence>
<gene>
    <name evidence="5" type="ORF">DFR68_102169</name>
</gene>
<dbReference type="PANTHER" id="PTHR33744:SF17">
    <property type="entry name" value="CONSERVED PROTEIN"/>
    <property type="match status" value="1"/>
</dbReference>
<dbReference type="Pfam" id="PF13556">
    <property type="entry name" value="HTH_30"/>
    <property type="match status" value="1"/>
</dbReference>
<evidence type="ECO:0000259" key="3">
    <source>
        <dbReference type="Pfam" id="PF13556"/>
    </source>
</evidence>
<organism evidence="5 6">
    <name type="scientific">Nocardia mexicana</name>
    <dbReference type="NCBI Taxonomy" id="279262"/>
    <lineage>
        <taxon>Bacteria</taxon>
        <taxon>Bacillati</taxon>
        <taxon>Actinomycetota</taxon>
        <taxon>Actinomycetes</taxon>
        <taxon>Mycobacteriales</taxon>
        <taxon>Nocardiaceae</taxon>
        <taxon>Nocardia</taxon>
    </lineage>
</organism>
<evidence type="ECO:0000256" key="1">
    <source>
        <dbReference type="ARBA" id="ARBA00006754"/>
    </source>
</evidence>
<dbReference type="Gene3D" id="1.10.10.2840">
    <property type="entry name" value="PucR C-terminal helix-turn-helix domain"/>
    <property type="match status" value="1"/>
</dbReference>
<evidence type="ECO:0000313" key="5">
    <source>
        <dbReference type="EMBL" id="RDI54047.1"/>
    </source>
</evidence>
<dbReference type="Proteomes" id="UP000255355">
    <property type="component" value="Unassembled WGS sequence"/>
</dbReference>
<feature type="domain" description="Purine catabolism PurC-like" evidence="2">
    <location>
        <begin position="6"/>
        <end position="120"/>
    </location>
</feature>
<comment type="caution">
    <text evidence="5">The sequence shown here is derived from an EMBL/GenBank/DDBJ whole genome shotgun (WGS) entry which is preliminary data.</text>
</comment>
<dbReference type="InterPro" id="IPR041522">
    <property type="entry name" value="CdaR_GGDEF"/>
</dbReference>
<sequence>MRLRSLLTMTDLGLELVTGEEELDRFVRWVVTQDLLDPSRYLSGGELVLTGMQWRTRPEDSETFVASLARAKVAALATGDARYGEPPADVVEACRRHRIPLFRVLEHVAFETVTERITRDLSTGRAADLSAILDRHRQLVSGTGLGSVLELIERDLGMRCWVMSSTGRVVAGPAEPPPAQAVTAFLSARRLPCVIASDGRPYSLFAVDELGTSRAADWLLVFDGDCADWTEERRALTGELAAVCSLERARQDDRQSAEGRLAEELIQLIVSDAKPAEIISRMELTGLGSAEGYVAVAAAAEDGLRPRELRALLREILYGTAPAAGVVDGEAIALIPTDRSVFDIIQAALDTLEPGLGGIRLSIGVSGLVDSESLRGAVDEARHARRVAADRHRPACAVGHDELATHMMLLASVPDEVRRMFRLRLLDPLTTYDQNNSSDLVHTLETFLQTSGSWARSAEILHVHVNTLRYRIARIEELTGRDLSRLEDRVDFFLALALR</sequence>
<name>A0A370HBG1_9NOCA</name>
<dbReference type="AlphaFoldDB" id="A0A370HBG1"/>
<dbReference type="RefSeq" id="WP_068015866.1">
    <property type="nucleotide sequence ID" value="NZ_QQAZ01000002.1"/>
</dbReference>
<dbReference type="InterPro" id="IPR051448">
    <property type="entry name" value="CdaR-like_regulators"/>
</dbReference>
<dbReference type="Pfam" id="PF07905">
    <property type="entry name" value="PucR"/>
    <property type="match status" value="1"/>
</dbReference>
<dbReference type="OrthoDB" id="3170447at2"/>
<reference evidence="5 6" key="1">
    <citation type="submission" date="2018-07" db="EMBL/GenBank/DDBJ databases">
        <title>Genomic Encyclopedia of Type Strains, Phase IV (KMG-IV): sequencing the most valuable type-strain genomes for metagenomic binning, comparative biology and taxonomic classification.</title>
        <authorList>
            <person name="Goeker M."/>
        </authorList>
    </citation>
    <scope>NUCLEOTIDE SEQUENCE [LARGE SCALE GENOMIC DNA]</scope>
    <source>
        <strain evidence="5 6">DSM 44952</strain>
    </source>
</reference>
<accession>A0A370HBG1</accession>
<keyword evidence="6" id="KW-1185">Reference proteome</keyword>